<dbReference type="RefSeq" id="WP_111347816.1">
    <property type="nucleotide sequence ID" value="NZ_QLII01000001.1"/>
</dbReference>
<accession>A0A327NTK9</accession>
<dbReference type="EMBL" id="QLII01000001">
    <property type="protein sequence ID" value="RAI77306.1"/>
    <property type="molecule type" value="Genomic_DNA"/>
</dbReference>
<dbReference type="Pfam" id="PF12784">
    <property type="entry name" value="PDDEXK_2"/>
    <property type="match status" value="1"/>
</dbReference>
<evidence type="ECO:0000313" key="2">
    <source>
        <dbReference type="Proteomes" id="UP000249016"/>
    </source>
</evidence>
<reference evidence="1 2" key="1">
    <citation type="submission" date="2018-06" db="EMBL/GenBank/DDBJ databases">
        <title>Spirosoma sp. HMF3257 Genome sequencing and assembly.</title>
        <authorList>
            <person name="Kang H."/>
            <person name="Cha I."/>
            <person name="Kim H."/>
            <person name="Kang J."/>
            <person name="Joh K."/>
        </authorList>
    </citation>
    <scope>NUCLEOTIDE SEQUENCE [LARGE SCALE GENOMIC DNA]</scope>
    <source>
        <strain evidence="1 2">HMF3257</strain>
    </source>
</reference>
<name>A0A327NTK9_9BACT</name>
<gene>
    <name evidence="1" type="ORF">HMF3257_29690</name>
</gene>
<dbReference type="PANTHER" id="PTHR41317">
    <property type="entry name" value="PD-(D_E)XK NUCLEASE FAMILY TRANSPOSASE"/>
    <property type="match status" value="1"/>
</dbReference>
<sequence length="285" mass="32920">MDSLYSDEQIFIPLISDYGFKVTFGNESNTLFLRKSLQALIKSDIPIREVRFDKNTFEGTTQDGRSGIFDLACIDENGNHFIVEMQYGDAPHFVQRMKFYAFHKLNVLVEKGDFDYGRLPKIYCIGVLAKPILPYLDYHTVVNLRSEQGELIDDQMTFAVIELTKFTLQVEDIKTDLEKLLYTMKTLHKAKEPIQFPQFWNEEWLKIAIDELDRRKMTPDERAAFAMMIARNAEAVYAEKRKIEAVKTDAVERALQAGLAVDLIAQINNVSTQFVEEIRAQLNKI</sequence>
<dbReference type="AlphaFoldDB" id="A0A327NTK9"/>
<evidence type="ECO:0000313" key="1">
    <source>
        <dbReference type="EMBL" id="RAI77306.1"/>
    </source>
</evidence>
<dbReference type="Proteomes" id="UP000249016">
    <property type="component" value="Unassembled WGS sequence"/>
</dbReference>
<dbReference type="NCBIfam" id="TIGR01784">
    <property type="entry name" value="T_den_put_tspse"/>
    <property type="match status" value="1"/>
</dbReference>
<evidence type="ECO:0008006" key="3">
    <source>
        <dbReference type="Google" id="ProtNLM"/>
    </source>
</evidence>
<keyword evidence="2" id="KW-1185">Reference proteome</keyword>
<dbReference type="InterPro" id="IPR010106">
    <property type="entry name" value="RpnA"/>
</dbReference>
<dbReference type="OrthoDB" id="9803508at2"/>
<proteinExistence type="predicted"/>
<protein>
    <recommendedName>
        <fullName evidence="3">Rpn family recombination-promoting nuclease/putative transposase</fullName>
    </recommendedName>
</protein>
<dbReference type="PANTHER" id="PTHR41317:SF1">
    <property type="entry name" value="PD-(D_E)XK NUCLEASE FAMILY TRANSPOSASE"/>
    <property type="match status" value="1"/>
</dbReference>
<organism evidence="1 2">
    <name type="scientific">Spirosoma telluris</name>
    <dbReference type="NCBI Taxonomy" id="2183553"/>
    <lineage>
        <taxon>Bacteria</taxon>
        <taxon>Pseudomonadati</taxon>
        <taxon>Bacteroidota</taxon>
        <taxon>Cytophagia</taxon>
        <taxon>Cytophagales</taxon>
        <taxon>Cytophagaceae</taxon>
        <taxon>Spirosoma</taxon>
    </lineage>
</organism>
<comment type="caution">
    <text evidence="1">The sequence shown here is derived from an EMBL/GenBank/DDBJ whole genome shotgun (WGS) entry which is preliminary data.</text>
</comment>